<dbReference type="InterPro" id="IPR001647">
    <property type="entry name" value="HTH_TetR"/>
</dbReference>
<organism evidence="6 7">
    <name type="scientific">Mycoplana azooxidifex</name>
    <dbReference type="NCBI Taxonomy" id="1636188"/>
    <lineage>
        <taxon>Bacteria</taxon>
        <taxon>Pseudomonadati</taxon>
        <taxon>Pseudomonadota</taxon>
        <taxon>Alphaproteobacteria</taxon>
        <taxon>Hyphomicrobiales</taxon>
        <taxon>Rhizobiaceae</taxon>
        <taxon>Mycoplana</taxon>
    </lineage>
</organism>
<dbReference type="PANTHER" id="PTHR47506">
    <property type="entry name" value="TRANSCRIPTIONAL REGULATORY PROTEIN"/>
    <property type="match status" value="1"/>
</dbReference>
<dbReference type="RefSeq" id="WP_183802143.1">
    <property type="nucleotide sequence ID" value="NZ_JACIEE010000003.1"/>
</dbReference>
<protein>
    <submittedName>
        <fullName evidence="6">AcrR family transcriptional regulator</fullName>
    </submittedName>
</protein>
<keyword evidence="3" id="KW-0804">Transcription</keyword>
<evidence type="ECO:0000256" key="4">
    <source>
        <dbReference type="PROSITE-ProRule" id="PRU00335"/>
    </source>
</evidence>
<feature type="DNA-binding region" description="H-T-H motif" evidence="4">
    <location>
        <begin position="33"/>
        <end position="52"/>
    </location>
</feature>
<name>A0A7W6D5Q4_9HYPH</name>
<dbReference type="PROSITE" id="PS50977">
    <property type="entry name" value="HTH_TETR_2"/>
    <property type="match status" value="1"/>
</dbReference>
<dbReference type="EMBL" id="JACIEE010000003">
    <property type="protein sequence ID" value="MBB3976552.1"/>
    <property type="molecule type" value="Genomic_DNA"/>
</dbReference>
<dbReference type="Proteomes" id="UP000574761">
    <property type="component" value="Unassembled WGS sequence"/>
</dbReference>
<dbReference type="PRINTS" id="PR00455">
    <property type="entry name" value="HTHTETR"/>
</dbReference>
<dbReference type="InterPro" id="IPR049484">
    <property type="entry name" value="Rv0078-like_C"/>
</dbReference>
<dbReference type="Pfam" id="PF21351">
    <property type="entry name" value="TetR_C_41"/>
    <property type="match status" value="1"/>
</dbReference>
<evidence type="ECO:0000256" key="2">
    <source>
        <dbReference type="ARBA" id="ARBA00023125"/>
    </source>
</evidence>
<sequence>MARSNKDRTEATRTALLDAARALFVDRGYADTATPDIVSAAGVTRGALYHHFEDKKALFLAVVEREARTVAAEIEARAAPETAARKALVVGARGYFDAMSQKGRTRLLLLDAPAVLGSERAAALDRNNAEASLRAGLSNLLPATDEAGRLLDQVTALLSSAFDRAAIEIAEGGDRAAYEAAIVRLIDGLCPR</sequence>
<accession>A0A7W6D5Q4</accession>
<evidence type="ECO:0000256" key="1">
    <source>
        <dbReference type="ARBA" id="ARBA00023015"/>
    </source>
</evidence>
<dbReference type="Gene3D" id="1.10.357.10">
    <property type="entry name" value="Tetracycline Repressor, domain 2"/>
    <property type="match status" value="1"/>
</dbReference>
<dbReference type="InterPro" id="IPR009057">
    <property type="entry name" value="Homeodomain-like_sf"/>
</dbReference>
<proteinExistence type="predicted"/>
<evidence type="ECO:0000313" key="7">
    <source>
        <dbReference type="Proteomes" id="UP000574761"/>
    </source>
</evidence>
<feature type="domain" description="HTH tetR-type" evidence="5">
    <location>
        <begin position="10"/>
        <end position="70"/>
    </location>
</feature>
<dbReference type="GO" id="GO:0003677">
    <property type="term" value="F:DNA binding"/>
    <property type="evidence" value="ECO:0007669"/>
    <property type="project" value="UniProtKB-UniRule"/>
</dbReference>
<evidence type="ECO:0000256" key="3">
    <source>
        <dbReference type="ARBA" id="ARBA00023163"/>
    </source>
</evidence>
<evidence type="ECO:0000313" key="6">
    <source>
        <dbReference type="EMBL" id="MBB3976552.1"/>
    </source>
</evidence>
<dbReference type="SUPFAM" id="SSF46689">
    <property type="entry name" value="Homeodomain-like"/>
    <property type="match status" value="1"/>
</dbReference>
<keyword evidence="7" id="KW-1185">Reference proteome</keyword>
<dbReference type="AlphaFoldDB" id="A0A7W6D5Q4"/>
<keyword evidence="1" id="KW-0805">Transcription regulation</keyword>
<gene>
    <name evidence="6" type="ORF">GGQ64_001741</name>
</gene>
<keyword evidence="2 4" id="KW-0238">DNA-binding</keyword>
<dbReference type="PANTHER" id="PTHR47506:SF1">
    <property type="entry name" value="HTH-TYPE TRANSCRIPTIONAL REGULATOR YJDC"/>
    <property type="match status" value="1"/>
</dbReference>
<comment type="caution">
    <text evidence="6">The sequence shown here is derived from an EMBL/GenBank/DDBJ whole genome shotgun (WGS) entry which is preliminary data.</text>
</comment>
<evidence type="ECO:0000259" key="5">
    <source>
        <dbReference type="PROSITE" id="PS50977"/>
    </source>
</evidence>
<reference evidence="6 7" key="1">
    <citation type="submission" date="2020-08" db="EMBL/GenBank/DDBJ databases">
        <title>Genomic Encyclopedia of Type Strains, Phase IV (KMG-IV): sequencing the most valuable type-strain genomes for metagenomic binning, comparative biology and taxonomic classification.</title>
        <authorList>
            <person name="Goeker M."/>
        </authorList>
    </citation>
    <scope>NUCLEOTIDE SEQUENCE [LARGE SCALE GENOMIC DNA]</scope>
    <source>
        <strain evidence="6 7">DSM 100211</strain>
    </source>
</reference>
<dbReference type="Pfam" id="PF00440">
    <property type="entry name" value="TetR_N"/>
    <property type="match status" value="1"/>
</dbReference>